<comment type="similarity">
    <text evidence="1 2">Belongs to the glycosyl hydrolase 31 family.</text>
</comment>
<dbReference type="SUPFAM" id="SSF51445">
    <property type="entry name" value="(Trans)glycosidases"/>
    <property type="match status" value="1"/>
</dbReference>
<evidence type="ECO:0000313" key="6">
    <source>
        <dbReference type="Proteomes" id="UP000694640"/>
    </source>
</evidence>
<evidence type="ECO:0000256" key="2">
    <source>
        <dbReference type="RuleBase" id="RU361185"/>
    </source>
</evidence>
<dbReference type="Gene3D" id="2.60.40.1180">
    <property type="entry name" value="Golgi alpha-mannosidase II"/>
    <property type="match status" value="2"/>
</dbReference>
<evidence type="ECO:0000256" key="1">
    <source>
        <dbReference type="ARBA" id="ARBA00007806"/>
    </source>
</evidence>
<dbReference type="RefSeq" id="WP_054399445.1">
    <property type="nucleotide sequence ID" value="NZ_JAEQMM010000003.1"/>
</dbReference>
<protein>
    <submittedName>
        <fullName evidence="5">Alpha-xylosidase</fullName>
    </submittedName>
</protein>
<evidence type="ECO:0000259" key="4">
    <source>
        <dbReference type="Pfam" id="PF21365"/>
    </source>
</evidence>
<dbReference type="EMBL" id="JAEQMM010000003">
    <property type="protein sequence ID" value="MBT1136708.1"/>
    <property type="molecule type" value="Genomic_DNA"/>
</dbReference>
<dbReference type="Pfam" id="PF21365">
    <property type="entry name" value="Glyco_hydro_31_3rd"/>
    <property type="match status" value="1"/>
</dbReference>
<dbReference type="InterPro" id="IPR017853">
    <property type="entry name" value="GH"/>
</dbReference>
<gene>
    <name evidence="5" type="ORF">JKL17_00920</name>
</gene>
<feature type="domain" description="Glycoside hydrolase family 31 TIM barrel" evidence="3">
    <location>
        <begin position="183"/>
        <end position="485"/>
    </location>
</feature>
<dbReference type="Proteomes" id="UP000694640">
    <property type="component" value="Unassembled WGS sequence"/>
</dbReference>
<dbReference type="PANTHER" id="PTHR43863:SF2">
    <property type="entry name" value="MALTASE-GLUCOAMYLASE"/>
    <property type="match status" value="1"/>
</dbReference>
<evidence type="ECO:0000313" key="5">
    <source>
        <dbReference type="EMBL" id="MBT1136708.1"/>
    </source>
</evidence>
<reference evidence="5 6" key="1">
    <citation type="submission" date="2021-01" db="EMBL/GenBank/DDBJ databases">
        <title>High-quality draft genome sequence data of six Lactiplantibacillus plantarum subsp. argentoratensis strains isolated from various Greek sourdoughs.</title>
        <authorList>
            <person name="Syrokou M.K."/>
            <person name="Paramithiotis S."/>
            <person name="Skandamis P.N."/>
            <person name="Drosinos E.H."/>
            <person name="Bosnea L."/>
            <person name="Mataragas M."/>
        </authorList>
    </citation>
    <scope>NUCLEOTIDE SEQUENCE [LARGE SCALE GENOMIC DNA]</scope>
    <source>
        <strain evidence="5 6">LQC 2520</strain>
    </source>
</reference>
<dbReference type="InterPro" id="IPR048395">
    <property type="entry name" value="Glyco_hydro_31_C"/>
</dbReference>
<proteinExistence type="inferred from homology"/>
<evidence type="ECO:0000259" key="3">
    <source>
        <dbReference type="Pfam" id="PF01055"/>
    </source>
</evidence>
<name>A0ABS5UDV3_9LACO</name>
<dbReference type="InterPro" id="IPR013780">
    <property type="entry name" value="Glyco_hydro_b"/>
</dbReference>
<keyword evidence="2" id="KW-0378">Hydrolase</keyword>
<dbReference type="PANTHER" id="PTHR43863">
    <property type="entry name" value="HYDROLASE, PUTATIVE (AFU_ORTHOLOGUE AFUA_1G03140)-RELATED"/>
    <property type="match status" value="1"/>
</dbReference>
<dbReference type="CDD" id="cd06595">
    <property type="entry name" value="GH31_u1"/>
    <property type="match status" value="1"/>
</dbReference>
<dbReference type="Gene3D" id="3.20.20.80">
    <property type="entry name" value="Glycosidases"/>
    <property type="match status" value="1"/>
</dbReference>
<sequence length="746" mass="86362">MEVKGNVILQDAVRFTILTTCLVRIEYSKDGKFEDRNTQMVQNRHFAQPPFEIFENRQGHVLEIRTTGFHLYYDGGVLSSGSLYIDAANSYGTHYSRWYYGEPTKNNLKGTARTLDRADGAIPLPDGLMSKDGFSVLDDSQSFILENGEFSVRQSKETDLYYFSYGRDYRKTLQVYYQLTGFPPMVPRYALGNWWSRFYPYTQSEYLALMKEFDRCQIPIAVSVFDMNWHTTAIPSKYGSGWTGYTWNKEYFPNPEKMFDLLHQQGRKVTLNIHPASGIRPSESCYGAVAKMLDLDAKTEEPATFDLQNKKFKTAYFDLVHHPLEEQGVDFWWIDWQQGGARGQSKVDPLWLLNVAHFRDSEKRHAGEGLILSRYAGPGSHRYPVGFSGDTVASWDSLRFQPYFTATASNIGYTWWSHDIGGHMRGTYDGELSLRWLQLGVFSPILRLHSSNNIFMGKEPWNYGKDIESAMIHLLQLRTRLVPYLDSENYRTHTEGLPLVQPMYYGYPNQKVAYEVPNEYQFGSEMVVSPITTPVDLKSELSSTEVWLPEGQWYDFFTGLVYEGDSYFKAYREQNKFPVFVKAGSILPMLKNYMQPLAQIPEQLELMIFVGTDGIYEMVEHQENNIARTIFKWNDREHQLTVETVDPAKLIPVQRQYSVILIGAEGSIDKQSATTISFRNYQLIDQSKIVTELIKSRLQRAQISFEEKQLIWQMYVSHKETKKLIKFLDTIHENTIRGMIIELVEK</sequence>
<accession>A0ABS5UDV3</accession>
<dbReference type="Pfam" id="PF01055">
    <property type="entry name" value="Glyco_hydro_31_2nd"/>
    <property type="match status" value="1"/>
</dbReference>
<keyword evidence="2" id="KW-0326">Glycosidase</keyword>
<keyword evidence="6" id="KW-1185">Reference proteome</keyword>
<dbReference type="InterPro" id="IPR051816">
    <property type="entry name" value="Glycosyl_Hydrolase_31"/>
</dbReference>
<dbReference type="InterPro" id="IPR000322">
    <property type="entry name" value="Glyco_hydro_31_TIM"/>
</dbReference>
<organism evidence="5 6">
    <name type="scientific">Lactiplantibacillus argentoratensis</name>
    <dbReference type="NCBI Taxonomy" id="271881"/>
    <lineage>
        <taxon>Bacteria</taxon>
        <taxon>Bacillati</taxon>
        <taxon>Bacillota</taxon>
        <taxon>Bacilli</taxon>
        <taxon>Lactobacillales</taxon>
        <taxon>Lactobacillaceae</taxon>
        <taxon>Lactiplantibacillus</taxon>
    </lineage>
</organism>
<feature type="domain" description="Glycosyl hydrolase family 31 C-terminal" evidence="4">
    <location>
        <begin position="496"/>
        <end position="587"/>
    </location>
</feature>
<dbReference type="SUPFAM" id="SSF51011">
    <property type="entry name" value="Glycosyl hydrolase domain"/>
    <property type="match status" value="1"/>
</dbReference>
<comment type="caution">
    <text evidence="5">The sequence shown here is derived from an EMBL/GenBank/DDBJ whole genome shotgun (WGS) entry which is preliminary data.</text>
</comment>